<dbReference type="Gene3D" id="2.60.40.10">
    <property type="entry name" value="Immunoglobulins"/>
    <property type="match status" value="1"/>
</dbReference>
<comment type="caution">
    <text evidence="2">The sequence shown here is derived from an EMBL/GenBank/DDBJ whole genome shotgun (WGS) entry which is preliminary data.</text>
</comment>
<feature type="region of interest" description="Disordered" evidence="1">
    <location>
        <begin position="20"/>
        <end position="42"/>
    </location>
</feature>
<feature type="compositionally biased region" description="Low complexity" evidence="1">
    <location>
        <begin position="31"/>
        <end position="42"/>
    </location>
</feature>
<dbReference type="InterPro" id="IPR013784">
    <property type="entry name" value="Carb-bd-like_fold"/>
</dbReference>
<organism evidence="2 3">
    <name type="scientific">Gigaspora rosea</name>
    <dbReference type="NCBI Taxonomy" id="44941"/>
    <lineage>
        <taxon>Eukaryota</taxon>
        <taxon>Fungi</taxon>
        <taxon>Fungi incertae sedis</taxon>
        <taxon>Mucoromycota</taxon>
        <taxon>Glomeromycotina</taxon>
        <taxon>Glomeromycetes</taxon>
        <taxon>Diversisporales</taxon>
        <taxon>Gigasporaceae</taxon>
        <taxon>Gigaspora</taxon>
    </lineage>
</organism>
<proteinExistence type="predicted"/>
<gene>
    <name evidence="2" type="ORF">C2G38_2151202</name>
</gene>
<feature type="compositionally biased region" description="Polar residues" evidence="1">
    <location>
        <begin position="59"/>
        <end position="70"/>
    </location>
</feature>
<evidence type="ECO:0000256" key="1">
    <source>
        <dbReference type="SAM" id="MobiDB-lite"/>
    </source>
</evidence>
<evidence type="ECO:0000313" key="2">
    <source>
        <dbReference type="EMBL" id="RIB31024.1"/>
    </source>
</evidence>
<dbReference type="STRING" id="44941.A0A397W8K7"/>
<dbReference type="GO" id="GO:0030246">
    <property type="term" value="F:carbohydrate binding"/>
    <property type="evidence" value="ECO:0007669"/>
    <property type="project" value="InterPro"/>
</dbReference>
<accession>A0A397W8K7</accession>
<sequence>MNRNENKKNDAYENSYFRKQENDSFPNTLQNDNDLSNNSVNDSQKNLSFLAANTDKKLSQSNPYSQNAVTDEQGLQHYKQSNKNENYRSNGGYDQNENYQSNSGHQQNKNYQSNSGHYRNENYQSNSGNYQYENYQSNGGKYQYENYRDQFNDENSNNASNINIDPSLCITSVFHVYLPATIDTLQPAVVGNCPTLENWKEPKVLLKNIQNSTLWVSDPVPIPTNFEIEYKYCLFRT</sequence>
<dbReference type="EMBL" id="QKWP01000001">
    <property type="protein sequence ID" value="RIB31024.1"/>
    <property type="molecule type" value="Genomic_DNA"/>
</dbReference>
<dbReference type="Proteomes" id="UP000266673">
    <property type="component" value="Unassembled WGS sequence"/>
</dbReference>
<dbReference type="InterPro" id="IPR013783">
    <property type="entry name" value="Ig-like_fold"/>
</dbReference>
<feature type="compositionally biased region" description="Polar residues" evidence="1">
    <location>
        <begin position="78"/>
        <end position="131"/>
    </location>
</feature>
<reference evidence="2 3" key="1">
    <citation type="submission" date="2018-06" db="EMBL/GenBank/DDBJ databases">
        <title>Comparative genomics reveals the genomic features of Rhizophagus irregularis, R. cerebriforme, R. diaphanum and Gigaspora rosea, and their symbiotic lifestyle signature.</title>
        <authorList>
            <person name="Morin E."/>
            <person name="San Clemente H."/>
            <person name="Chen E.C.H."/>
            <person name="De La Providencia I."/>
            <person name="Hainaut M."/>
            <person name="Kuo A."/>
            <person name="Kohler A."/>
            <person name="Murat C."/>
            <person name="Tang N."/>
            <person name="Roy S."/>
            <person name="Loubradou J."/>
            <person name="Henrissat B."/>
            <person name="Grigoriev I.V."/>
            <person name="Corradi N."/>
            <person name="Roux C."/>
            <person name="Martin F.M."/>
        </authorList>
    </citation>
    <scope>NUCLEOTIDE SEQUENCE [LARGE SCALE GENOMIC DNA]</scope>
    <source>
        <strain evidence="2 3">DAOM 194757</strain>
    </source>
</reference>
<dbReference type="AlphaFoldDB" id="A0A397W8K7"/>
<protein>
    <recommendedName>
        <fullName evidence="4">CBM20 domain-containing protein</fullName>
    </recommendedName>
</protein>
<name>A0A397W8K7_9GLOM</name>
<evidence type="ECO:0008006" key="4">
    <source>
        <dbReference type="Google" id="ProtNLM"/>
    </source>
</evidence>
<evidence type="ECO:0000313" key="3">
    <source>
        <dbReference type="Proteomes" id="UP000266673"/>
    </source>
</evidence>
<dbReference type="SUPFAM" id="SSF49452">
    <property type="entry name" value="Starch-binding domain-like"/>
    <property type="match status" value="1"/>
</dbReference>
<feature type="region of interest" description="Disordered" evidence="1">
    <location>
        <begin position="56"/>
        <end position="131"/>
    </location>
</feature>
<keyword evidence="3" id="KW-1185">Reference proteome</keyword>
<dbReference type="OrthoDB" id="2448160at2759"/>